<dbReference type="Proteomes" id="UP000694564">
    <property type="component" value="Chromosome 1"/>
</dbReference>
<feature type="chain" id="PRO_5034245816" evidence="9">
    <location>
        <begin position="24"/>
        <end position="754"/>
    </location>
</feature>
<reference evidence="12" key="3">
    <citation type="submission" date="2025-09" db="UniProtKB">
        <authorList>
            <consortium name="Ensembl"/>
        </authorList>
    </citation>
    <scope>IDENTIFICATION</scope>
</reference>
<dbReference type="InterPro" id="IPR001590">
    <property type="entry name" value="Peptidase_M12B"/>
</dbReference>
<feature type="binding site" evidence="7">
    <location>
        <position position="336"/>
    </location>
    <ligand>
        <name>Zn(2+)</name>
        <dbReference type="ChEBI" id="CHEBI:29105"/>
        <note>catalytic</note>
    </ligand>
</feature>
<evidence type="ECO:0000256" key="7">
    <source>
        <dbReference type="PROSITE-ProRule" id="PRU00276"/>
    </source>
</evidence>
<dbReference type="GO" id="GO:0046872">
    <property type="term" value="F:metal ion binding"/>
    <property type="evidence" value="ECO:0007669"/>
    <property type="project" value="UniProtKB-KW"/>
</dbReference>
<dbReference type="Ensembl" id="ENSSVLT00005004739.1">
    <property type="protein sequence ID" value="ENSSVLP00005004311.1"/>
    <property type="gene ID" value="ENSSVLG00005003444.1"/>
</dbReference>
<dbReference type="PANTHER" id="PTHR11905:SF148">
    <property type="entry name" value="DISINTEGRIN AND METALLOPROTEINASE DOMAIN-CONTAINING PROTEIN 30"/>
    <property type="match status" value="1"/>
</dbReference>
<proteinExistence type="predicted"/>
<dbReference type="CDD" id="cd04269">
    <property type="entry name" value="ZnMc_adamalysin_II_like"/>
    <property type="match status" value="1"/>
</dbReference>
<feature type="active site" evidence="7">
    <location>
        <position position="333"/>
    </location>
</feature>
<comment type="caution">
    <text evidence="7">Lacks conserved residue(s) required for the propagation of feature annotation.</text>
</comment>
<evidence type="ECO:0000256" key="6">
    <source>
        <dbReference type="PROSITE-ProRule" id="PRU00068"/>
    </source>
</evidence>
<reference evidence="12" key="2">
    <citation type="submission" date="2025-08" db="UniProtKB">
        <authorList>
            <consortium name="Ensembl"/>
        </authorList>
    </citation>
    <scope>IDENTIFICATION</scope>
</reference>
<keyword evidence="2 8" id="KW-0812">Transmembrane</keyword>
<reference evidence="12" key="1">
    <citation type="submission" date="2020-06" db="EMBL/GenBank/DDBJ databases">
        <authorList>
            <consortium name="Wellcome Sanger Institute Data Sharing"/>
        </authorList>
    </citation>
    <scope>NUCLEOTIDE SEQUENCE [LARGE SCALE GENOMIC DNA]</scope>
</reference>
<accession>A0A8D2AN79</accession>
<gene>
    <name evidence="12" type="primary">ADAM30</name>
</gene>
<keyword evidence="4 8" id="KW-0472">Membrane</keyword>
<evidence type="ECO:0000256" key="5">
    <source>
        <dbReference type="ARBA" id="ARBA00023157"/>
    </source>
</evidence>
<sequence length="754" mass="84851">MRWAGRLPLPVLVLALLLLDSLGDDLLFHQLEFDSYEIIIPRKLSFWREEQGVPNSVSYLLHLEGKKHIIHLWPKKLLLPQHLRVFSFTEQGQLLEDHPYIPKDCNYMGSVEGFQDSGATLSTCMGGLRGILTIDAKQYQIEPLKASSTFEHVVYLLKKEFSNQTCGLTYDGTKRHMAQQEDTARVRDYSGSYTHRKYLELVMVFDETRYHFLNSNLSIIVSDAIILTGIMDTYFQDVNMRIYLSAIEVWTDQNKINVEQSTLADVLNQFVQYRKNTLNSRLPADWVHLYINRKYTDALAWSWGKVCSRDAAGSASSFLDVNVLGPATWTAHELGHSVGMLHDEEYCQCRGRKSCIMGTGRTGFSNCSYESFFAHVSVAAKCLNNIPDLDSLFSRCGNKIVEPKEECDCGSHDECHDDLCCGANCKFKLGANCSIGLCCHKCNFLPPGYMCRQEENECDLAEYCDGTSGFCPADTYKQDGTPCKYEGYCYHKGCRSRYMQCQSIFGRDAREAPNKCYDVINLKGDQFGNCEIQDVSTYVKCEKANAICGRLQCINVKKIPDLPDHTIIISTHLQEDNLMCWGTGYHLAMKPMGIPDIGVINDGTSCGENRVCFNKICVNSSVLKFDCLPEKCNGRGVCNTKKHCHCMYGWAPPFCEEVGFGGSIDSGPPGPQKDQESSTIQVIAIMLLRLILLVISAIFVFFRQLTAKSLQSKQKTQPNKTMPTDPEQEINDLPLPLHPLTCSPLRAAPEPYIA</sequence>
<dbReference type="InterPro" id="IPR034027">
    <property type="entry name" value="Reprolysin_adamalysin"/>
</dbReference>
<dbReference type="InterPro" id="IPR002870">
    <property type="entry name" value="Peptidase_M12B_N"/>
</dbReference>
<dbReference type="Gene3D" id="4.10.70.10">
    <property type="entry name" value="Disintegrin domain"/>
    <property type="match status" value="1"/>
</dbReference>
<evidence type="ECO:0000259" key="11">
    <source>
        <dbReference type="PROSITE" id="PS50215"/>
    </source>
</evidence>
<dbReference type="Pfam" id="PF01421">
    <property type="entry name" value="Reprolysin"/>
    <property type="match status" value="1"/>
</dbReference>
<dbReference type="GO" id="GO:0006508">
    <property type="term" value="P:proteolysis"/>
    <property type="evidence" value="ECO:0007669"/>
    <property type="project" value="InterPro"/>
</dbReference>
<dbReference type="Gene3D" id="3.40.390.10">
    <property type="entry name" value="Collagenase (Catalytic Domain)"/>
    <property type="match status" value="1"/>
</dbReference>
<protein>
    <submittedName>
        <fullName evidence="12">ADAM metallopeptidase domain 30</fullName>
    </submittedName>
</protein>
<name>A0A8D2AN79_SCIVU</name>
<dbReference type="InterPro" id="IPR001762">
    <property type="entry name" value="Disintegrin_dom"/>
</dbReference>
<dbReference type="SUPFAM" id="SSF55486">
    <property type="entry name" value="Metalloproteases ('zincins'), catalytic domain"/>
    <property type="match status" value="1"/>
</dbReference>
<evidence type="ECO:0000256" key="3">
    <source>
        <dbReference type="ARBA" id="ARBA00022989"/>
    </source>
</evidence>
<dbReference type="PROSITE" id="PS50215">
    <property type="entry name" value="ADAM_MEPRO"/>
    <property type="match status" value="1"/>
</dbReference>
<dbReference type="SMART" id="SM00608">
    <property type="entry name" value="ACR"/>
    <property type="match status" value="1"/>
</dbReference>
<keyword evidence="5 6" id="KW-1015">Disulfide bond</keyword>
<dbReference type="OrthoDB" id="5951731at2759"/>
<dbReference type="SUPFAM" id="SSF57552">
    <property type="entry name" value="Blood coagulation inhibitor (disintegrin)"/>
    <property type="match status" value="1"/>
</dbReference>
<evidence type="ECO:0000256" key="2">
    <source>
        <dbReference type="ARBA" id="ARBA00022692"/>
    </source>
</evidence>
<dbReference type="GO" id="GO:0008584">
    <property type="term" value="P:male gonad development"/>
    <property type="evidence" value="ECO:0007669"/>
    <property type="project" value="TreeGrafter"/>
</dbReference>
<keyword evidence="7" id="KW-0862">Zinc</keyword>
<dbReference type="InterPro" id="IPR006586">
    <property type="entry name" value="ADAM_Cys-rich"/>
</dbReference>
<dbReference type="PANTHER" id="PTHR11905">
    <property type="entry name" value="ADAM A DISINTEGRIN AND METALLOPROTEASE DOMAIN"/>
    <property type="match status" value="1"/>
</dbReference>
<feature type="domain" description="Disintegrin" evidence="10">
    <location>
        <begin position="393"/>
        <end position="479"/>
    </location>
</feature>
<dbReference type="PROSITE" id="PS00427">
    <property type="entry name" value="DISINTEGRIN_1"/>
    <property type="match status" value="1"/>
</dbReference>
<evidence type="ECO:0000256" key="8">
    <source>
        <dbReference type="SAM" id="Phobius"/>
    </source>
</evidence>
<dbReference type="PROSITE" id="PS50214">
    <property type="entry name" value="DISINTEGRIN_2"/>
    <property type="match status" value="1"/>
</dbReference>
<dbReference type="PROSITE" id="PS01186">
    <property type="entry name" value="EGF_2"/>
    <property type="match status" value="1"/>
</dbReference>
<feature type="disulfide bond" evidence="6">
    <location>
        <begin position="451"/>
        <end position="471"/>
    </location>
</feature>
<feature type="binding site" evidence="7">
    <location>
        <position position="342"/>
    </location>
    <ligand>
        <name>Zn(2+)</name>
        <dbReference type="ChEBI" id="CHEBI:29105"/>
        <note>catalytic</note>
    </ligand>
</feature>
<keyword evidence="7" id="KW-0479">Metal-binding</keyword>
<comment type="subcellular location">
    <subcellularLocation>
        <location evidence="1">Membrane</location>
        <topology evidence="1">Single-pass type I membrane protein</topology>
    </subcellularLocation>
</comment>
<evidence type="ECO:0000256" key="9">
    <source>
        <dbReference type="SAM" id="SignalP"/>
    </source>
</evidence>
<dbReference type="InterPro" id="IPR000742">
    <property type="entry name" value="EGF"/>
</dbReference>
<dbReference type="Pfam" id="PF00200">
    <property type="entry name" value="Disintegrin"/>
    <property type="match status" value="1"/>
</dbReference>
<feature type="transmembrane region" description="Helical" evidence="8">
    <location>
        <begin position="682"/>
        <end position="702"/>
    </location>
</feature>
<feature type="signal peptide" evidence="9">
    <location>
        <begin position="1"/>
        <end position="23"/>
    </location>
</feature>
<dbReference type="Pfam" id="PF01562">
    <property type="entry name" value="Pep_M12B_propep"/>
    <property type="match status" value="1"/>
</dbReference>
<evidence type="ECO:0000259" key="10">
    <source>
        <dbReference type="PROSITE" id="PS50214"/>
    </source>
</evidence>
<feature type="domain" description="Peptidase M12B" evidence="11">
    <location>
        <begin position="197"/>
        <end position="372"/>
    </location>
</feature>
<evidence type="ECO:0000313" key="13">
    <source>
        <dbReference type="Proteomes" id="UP000694564"/>
    </source>
</evidence>
<dbReference type="SMART" id="SM00050">
    <property type="entry name" value="DISIN"/>
    <property type="match status" value="1"/>
</dbReference>
<dbReference type="GO" id="GO:0004222">
    <property type="term" value="F:metalloendopeptidase activity"/>
    <property type="evidence" value="ECO:0007669"/>
    <property type="project" value="InterPro"/>
</dbReference>
<dbReference type="GeneTree" id="ENSGT00940000162954"/>
<keyword evidence="3 8" id="KW-1133">Transmembrane helix</keyword>
<evidence type="ECO:0000256" key="4">
    <source>
        <dbReference type="ARBA" id="ARBA00023136"/>
    </source>
</evidence>
<keyword evidence="9" id="KW-0732">Signal</keyword>
<feature type="binding site" evidence="7">
    <location>
        <position position="332"/>
    </location>
    <ligand>
        <name>Zn(2+)</name>
        <dbReference type="ChEBI" id="CHEBI:29105"/>
        <note>catalytic</note>
    </ligand>
</feature>
<keyword evidence="13" id="KW-1185">Reference proteome</keyword>
<dbReference type="InterPro" id="IPR036436">
    <property type="entry name" value="Disintegrin_dom_sf"/>
</dbReference>
<dbReference type="InterPro" id="IPR024079">
    <property type="entry name" value="MetalloPept_cat_dom_sf"/>
</dbReference>
<evidence type="ECO:0000313" key="12">
    <source>
        <dbReference type="Ensembl" id="ENSSVLP00005004311.1"/>
    </source>
</evidence>
<dbReference type="FunFam" id="4.10.70.10:FF:000001">
    <property type="entry name" value="Disintegrin and metalloproteinase domain-containing protein 22"/>
    <property type="match status" value="1"/>
</dbReference>
<dbReference type="InterPro" id="IPR018358">
    <property type="entry name" value="Disintegrin_CS"/>
</dbReference>
<organism evidence="12 13">
    <name type="scientific">Sciurus vulgaris</name>
    <name type="common">Eurasian red squirrel</name>
    <dbReference type="NCBI Taxonomy" id="55149"/>
    <lineage>
        <taxon>Eukaryota</taxon>
        <taxon>Metazoa</taxon>
        <taxon>Chordata</taxon>
        <taxon>Craniata</taxon>
        <taxon>Vertebrata</taxon>
        <taxon>Euteleostomi</taxon>
        <taxon>Mammalia</taxon>
        <taxon>Eutheria</taxon>
        <taxon>Euarchontoglires</taxon>
        <taxon>Glires</taxon>
        <taxon>Rodentia</taxon>
        <taxon>Sciuromorpha</taxon>
        <taxon>Sciuridae</taxon>
        <taxon>Sciurinae</taxon>
        <taxon>Sciurini</taxon>
        <taxon>Sciurus</taxon>
    </lineage>
</organism>
<dbReference type="Pfam" id="PF08516">
    <property type="entry name" value="ADAM_CR"/>
    <property type="match status" value="1"/>
</dbReference>
<dbReference type="PRINTS" id="PR00289">
    <property type="entry name" value="DISINTEGRIN"/>
</dbReference>
<evidence type="ECO:0000256" key="1">
    <source>
        <dbReference type="ARBA" id="ARBA00004479"/>
    </source>
</evidence>
<dbReference type="GO" id="GO:0009897">
    <property type="term" value="C:external side of plasma membrane"/>
    <property type="evidence" value="ECO:0007669"/>
    <property type="project" value="Ensembl"/>
</dbReference>
<dbReference type="AlphaFoldDB" id="A0A8D2AN79"/>
<dbReference type="GO" id="GO:1990913">
    <property type="term" value="C:sperm head plasma membrane"/>
    <property type="evidence" value="ECO:0007669"/>
    <property type="project" value="Ensembl"/>
</dbReference>